<organism evidence="2 3">
    <name type="scientific">Croceicoccus esteveae</name>
    <dbReference type="NCBI Taxonomy" id="3075597"/>
    <lineage>
        <taxon>Bacteria</taxon>
        <taxon>Pseudomonadati</taxon>
        <taxon>Pseudomonadota</taxon>
        <taxon>Alphaproteobacteria</taxon>
        <taxon>Sphingomonadales</taxon>
        <taxon>Erythrobacteraceae</taxon>
        <taxon>Croceicoccus</taxon>
    </lineage>
</organism>
<dbReference type="RefSeq" id="WP_311341562.1">
    <property type="nucleotide sequence ID" value="NZ_JAVRHS010000014.1"/>
</dbReference>
<reference evidence="2 3" key="1">
    <citation type="submission" date="2023-09" db="EMBL/GenBank/DDBJ databases">
        <authorList>
            <person name="Rey-Velasco X."/>
        </authorList>
    </citation>
    <scope>NUCLEOTIDE SEQUENCE [LARGE SCALE GENOMIC DNA]</scope>
    <source>
        <strain evidence="2 3">F390</strain>
    </source>
</reference>
<keyword evidence="3" id="KW-1185">Reference proteome</keyword>
<dbReference type="Pfam" id="PF08808">
    <property type="entry name" value="RES"/>
    <property type="match status" value="1"/>
</dbReference>
<evidence type="ECO:0000313" key="2">
    <source>
        <dbReference type="EMBL" id="MDT0576987.1"/>
    </source>
</evidence>
<proteinExistence type="predicted"/>
<dbReference type="EMBL" id="JAVRHS010000014">
    <property type="protein sequence ID" value="MDT0576987.1"/>
    <property type="molecule type" value="Genomic_DNA"/>
</dbReference>
<feature type="domain" description="RES" evidence="1">
    <location>
        <begin position="86"/>
        <end position="215"/>
    </location>
</feature>
<dbReference type="Proteomes" id="UP001259803">
    <property type="component" value="Unassembled WGS sequence"/>
</dbReference>
<sequence length="247" mass="26956">MTSGRDVTASDIPVSTVRWTGAVRIIRSSFPPIDIFEDIADPADWPLLISAEQKTNPRIMSMIGNLDAIPPDRRAGGNGASYLMAPFTHASMDRPSRFSDGSYGVLYVAGSFRTALFETIHHHARFMAETAEEPGWTSQFREIILNVDADLHDLRAGASASDPFLDPDIYLPAQQLGARLKAQASDGLAYCSVRHAGGECVGLFYPDCASKPVQGRHLDYHWNGKRVDLVRDAGAGNVFRVIDVPAL</sequence>
<dbReference type="SMART" id="SM00953">
    <property type="entry name" value="RES"/>
    <property type="match status" value="1"/>
</dbReference>
<evidence type="ECO:0000313" key="3">
    <source>
        <dbReference type="Proteomes" id="UP001259803"/>
    </source>
</evidence>
<gene>
    <name evidence="2" type="ORF">RM533_12495</name>
</gene>
<accession>A0ABU2ZK58</accession>
<name>A0ABU2ZK58_9SPHN</name>
<protein>
    <submittedName>
        <fullName evidence="2">RES family NAD+ phosphorylase</fullName>
    </submittedName>
</protein>
<evidence type="ECO:0000259" key="1">
    <source>
        <dbReference type="SMART" id="SM00953"/>
    </source>
</evidence>
<comment type="caution">
    <text evidence="2">The sequence shown here is derived from an EMBL/GenBank/DDBJ whole genome shotgun (WGS) entry which is preliminary data.</text>
</comment>
<dbReference type="InterPro" id="IPR014914">
    <property type="entry name" value="RES_dom"/>
</dbReference>